<reference evidence="2" key="1">
    <citation type="journal article" date="2019" name="Int. J. Syst. Evol. Microbiol.">
        <title>The Global Catalogue of Microorganisms (GCM) 10K type strain sequencing project: providing services to taxonomists for standard genome sequencing and annotation.</title>
        <authorList>
            <consortium name="The Broad Institute Genomics Platform"/>
            <consortium name="The Broad Institute Genome Sequencing Center for Infectious Disease"/>
            <person name="Wu L."/>
            <person name="Ma J."/>
        </authorList>
    </citation>
    <scope>NUCLEOTIDE SEQUENCE [LARGE SCALE GENOMIC DNA]</scope>
    <source>
        <strain evidence="2">CGMCC 4.1622</strain>
    </source>
</reference>
<accession>A0ABW0VGZ6</accession>
<name>A0ABW0VGZ6_9ACTN</name>
<dbReference type="RefSeq" id="WP_346148530.1">
    <property type="nucleotide sequence ID" value="NZ_BAAAUA010000050.1"/>
</dbReference>
<comment type="caution">
    <text evidence="1">The sequence shown here is derived from an EMBL/GenBank/DDBJ whole genome shotgun (WGS) entry which is preliminary data.</text>
</comment>
<dbReference type="Proteomes" id="UP001596066">
    <property type="component" value="Unassembled WGS sequence"/>
</dbReference>
<sequence length="182" mass="19049">MGETFVGLGSITAPSGVLVLGMASWIDYWPEFGQPLSERARTVAAEGGGHLHEWLCEAVAVPAAAGRPLTVRGATSPSPFDGEQTIAVLEIGLGLPWPDGRDPAVPVLLGDLPVDRCGMVVGDAAGLDAWTGIDGKSTDGLADVTYRGRHADQAYARFGGERITRHGYDGPRGWLRGATGQE</sequence>
<organism evidence="1 2">
    <name type="scientific">Kitasatospora cinereorecta</name>
    <dbReference type="NCBI Taxonomy" id="285560"/>
    <lineage>
        <taxon>Bacteria</taxon>
        <taxon>Bacillati</taxon>
        <taxon>Actinomycetota</taxon>
        <taxon>Actinomycetes</taxon>
        <taxon>Kitasatosporales</taxon>
        <taxon>Streptomycetaceae</taxon>
        <taxon>Kitasatospora</taxon>
    </lineage>
</organism>
<gene>
    <name evidence="1" type="ORF">ACFPZF_27830</name>
</gene>
<proteinExistence type="predicted"/>
<evidence type="ECO:0000313" key="1">
    <source>
        <dbReference type="EMBL" id="MFC5645150.1"/>
    </source>
</evidence>
<protein>
    <submittedName>
        <fullName evidence="1">Uncharacterized protein</fullName>
    </submittedName>
</protein>
<dbReference type="EMBL" id="JBHSOC010000063">
    <property type="protein sequence ID" value="MFC5645150.1"/>
    <property type="molecule type" value="Genomic_DNA"/>
</dbReference>
<evidence type="ECO:0000313" key="2">
    <source>
        <dbReference type="Proteomes" id="UP001596066"/>
    </source>
</evidence>
<keyword evidence="2" id="KW-1185">Reference proteome</keyword>